<feature type="signal peptide" evidence="3">
    <location>
        <begin position="1"/>
        <end position="20"/>
    </location>
</feature>
<accession>A0A1H6E6S1</accession>
<evidence type="ECO:0000256" key="2">
    <source>
        <dbReference type="ARBA" id="ARBA00022729"/>
    </source>
</evidence>
<evidence type="ECO:0000313" key="6">
    <source>
        <dbReference type="Proteomes" id="UP000236723"/>
    </source>
</evidence>
<keyword evidence="2 3" id="KW-0732">Signal</keyword>
<dbReference type="Pfam" id="PF13458">
    <property type="entry name" value="Peripla_BP_6"/>
    <property type="match status" value="1"/>
</dbReference>
<evidence type="ECO:0000256" key="1">
    <source>
        <dbReference type="ARBA" id="ARBA00010062"/>
    </source>
</evidence>
<dbReference type="RefSeq" id="WP_103944549.1">
    <property type="nucleotide sequence ID" value="NZ_FNVO01000036.1"/>
</dbReference>
<dbReference type="PANTHER" id="PTHR30483:SF6">
    <property type="entry name" value="PERIPLASMIC BINDING PROTEIN OF ABC TRANSPORTER FOR NATURAL AMINO ACIDS"/>
    <property type="match status" value="1"/>
</dbReference>
<evidence type="ECO:0000256" key="3">
    <source>
        <dbReference type="SAM" id="SignalP"/>
    </source>
</evidence>
<dbReference type="InterPro" id="IPR028082">
    <property type="entry name" value="Peripla_BP_I"/>
</dbReference>
<keyword evidence="6" id="KW-1185">Reference proteome</keyword>
<feature type="domain" description="Leucine-binding protein" evidence="4">
    <location>
        <begin position="45"/>
        <end position="355"/>
    </location>
</feature>
<evidence type="ECO:0000259" key="4">
    <source>
        <dbReference type="Pfam" id="PF13458"/>
    </source>
</evidence>
<dbReference type="Proteomes" id="UP000236723">
    <property type="component" value="Unassembled WGS sequence"/>
</dbReference>
<dbReference type="PANTHER" id="PTHR30483">
    <property type="entry name" value="LEUCINE-SPECIFIC-BINDING PROTEIN"/>
    <property type="match status" value="1"/>
</dbReference>
<organism evidence="5 6">
    <name type="scientific">Thermomonospora echinospora</name>
    <dbReference type="NCBI Taxonomy" id="1992"/>
    <lineage>
        <taxon>Bacteria</taxon>
        <taxon>Bacillati</taxon>
        <taxon>Actinomycetota</taxon>
        <taxon>Actinomycetes</taxon>
        <taxon>Streptosporangiales</taxon>
        <taxon>Thermomonosporaceae</taxon>
        <taxon>Thermomonospora</taxon>
    </lineage>
</organism>
<dbReference type="PROSITE" id="PS51257">
    <property type="entry name" value="PROKAR_LIPOPROTEIN"/>
    <property type="match status" value="1"/>
</dbReference>
<dbReference type="InterPro" id="IPR051010">
    <property type="entry name" value="BCAA_transport"/>
</dbReference>
<gene>
    <name evidence="5" type="ORF">SAMN04489712_13629</name>
</gene>
<reference evidence="6" key="1">
    <citation type="submission" date="2016-10" db="EMBL/GenBank/DDBJ databases">
        <authorList>
            <person name="Varghese N."/>
            <person name="Submissions S."/>
        </authorList>
    </citation>
    <scope>NUCLEOTIDE SEQUENCE [LARGE SCALE GENOMIC DNA]</scope>
    <source>
        <strain evidence="6">DSM 43163</strain>
    </source>
</reference>
<protein>
    <submittedName>
        <fullName evidence="5">ABC-type branched-chain amino acid transport system, substrate-binding protein</fullName>
    </submittedName>
</protein>
<dbReference type="EMBL" id="FNVO01000036">
    <property type="protein sequence ID" value="SEG92961.1"/>
    <property type="molecule type" value="Genomic_DNA"/>
</dbReference>
<sequence>MRRALSLAALTALAAATVTACSGSGSESEYGKDLTGEPINLSVIASGPGPIYQPELLKAAQATANAINDAGGVKPGGGGAARPIKLIHCEASTVTDPNAATKCAREAIDKKVIAGVGKYVSSDAVVQAFHGAKIPLVGTQVQTGQDFTSPASFPIQGGSPMLSAATGVALQQAGAKTVAVVTGDSPSGRLVPQYVKALLADPGDLKGAHYLPFDVSADLTSHFSQIAGARPDGVALLASTDVTTKTIVGLRQAGYRGKIAVVATAVSEASLAKMGDASEGTVVVSDYDAATNTANPKIKQFVDEMDKYGDGKIEGTEFALNVWAAIHLVADRLNGATDISGPALMKSLEGSKVSIGIAPDFTYGSPNFLKLPRLPRATVQFQTVQGGKIMAPEGGTFTDLNQFAKK</sequence>
<comment type="similarity">
    <text evidence="1">Belongs to the leucine-binding protein family.</text>
</comment>
<dbReference type="OrthoDB" id="3205678at2"/>
<dbReference type="InterPro" id="IPR028081">
    <property type="entry name" value="Leu-bd"/>
</dbReference>
<proteinExistence type="inferred from homology"/>
<dbReference type="Gene3D" id="3.40.50.2300">
    <property type="match status" value="2"/>
</dbReference>
<evidence type="ECO:0000313" key="5">
    <source>
        <dbReference type="EMBL" id="SEG92961.1"/>
    </source>
</evidence>
<name>A0A1H6E6S1_9ACTN</name>
<dbReference type="SUPFAM" id="SSF53822">
    <property type="entry name" value="Periplasmic binding protein-like I"/>
    <property type="match status" value="1"/>
</dbReference>
<dbReference type="AlphaFoldDB" id="A0A1H6E6S1"/>
<feature type="chain" id="PRO_5009296603" evidence="3">
    <location>
        <begin position="21"/>
        <end position="406"/>
    </location>
</feature>